<evidence type="ECO:0000313" key="3">
    <source>
        <dbReference type="Proteomes" id="UP000192674"/>
    </source>
</evidence>
<evidence type="ECO:0000313" key="2">
    <source>
        <dbReference type="EMBL" id="SMD25925.1"/>
    </source>
</evidence>
<accession>A0A1W2FVK0</accession>
<protein>
    <submittedName>
        <fullName evidence="2">Uncharacterized protein</fullName>
    </submittedName>
</protein>
<sequence length="86" mass="9556">MMPQLVTVRVRRPGRRTIRVWIPVLPVVLVLSPILVLVAVGVVVACLMYQVSAVRAFGTGWRIFWALPGTRFDVEQGGMALLVSIR</sequence>
<evidence type="ECO:0000256" key="1">
    <source>
        <dbReference type="SAM" id="Phobius"/>
    </source>
</evidence>
<keyword evidence="1" id="KW-0472">Membrane</keyword>
<keyword evidence="1" id="KW-0812">Transmembrane</keyword>
<proteinExistence type="predicted"/>
<keyword evidence="3" id="KW-1185">Reference proteome</keyword>
<feature type="transmembrane region" description="Helical" evidence="1">
    <location>
        <begin position="20"/>
        <end position="51"/>
    </location>
</feature>
<reference evidence="2 3" key="1">
    <citation type="submission" date="2017-04" db="EMBL/GenBank/DDBJ databases">
        <authorList>
            <person name="Afonso C.L."/>
            <person name="Miller P.J."/>
            <person name="Scott M.A."/>
            <person name="Spackman E."/>
            <person name="Goraichik I."/>
            <person name="Dimitrov K.M."/>
            <person name="Suarez D.L."/>
            <person name="Swayne D.E."/>
        </authorList>
    </citation>
    <scope>NUCLEOTIDE SEQUENCE [LARGE SCALE GENOMIC DNA]</scope>
    <source>
        <strain evidence="2 3">DSM 43828</strain>
    </source>
</reference>
<dbReference type="Proteomes" id="UP000192674">
    <property type="component" value="Unassembled WGS sequence"/>
</dbReference>
<organism evidence="2 3">
    <name type="scientific">Kibdelosporangium aridum</name>
    <dbReference type="NCBI Taxonomy" id="2030"/>
    <lineage>
        <taxon>Bacteria</taxon>
        <taxon>Bacillati</taxon>
        <taxon>Actinomycetota</taxon>
        <taxon>Actinomycetes</taxon>
        <taxon>Pseudonocardiales</taxon>
        <taxon>Pseudonocardiaceae</taxon>
        <taxon>Kibdelosporangium</taxon>
    </lineage>
</organism>
<dbReference type="EMBL" id="FWXV01000012">
    <property type="protein sequence ID" value="SMD25925.1"/>
    <property type="molecule type" value="Genomic_DNA"/>
</dbReference>
<dbReference type="AlphaFoldDB" id="A0A1W2FVK0"/>
<dbReference type="OrthoDB" id="3483917at2"/>
<gene>
    <name evidence="2" type="ORF">SAMN05661093_09503</name>
</gene>
<keyword evidence="1" id="KW-1133">Transmembrane helix</keyword>
<name>A0A1W2FVK0_KIBAR</name>